<dbReference type="PANTHER" id="PTHR10622">
    <property type="entry name" value="HET DOMAIN-CONTAINING PROTEIN"/>
    <property type="match status" value="1"/>
</dbReference>
<dbReference type="PANTHER" id="PTHR10622:SF12">
    <property type="entry name" value="HET DOMAIN-CONTAINING PROTEIN"/>
    <property type="match status" value="1"/>
</dbReference>
<feature type="domain" description="Heterokaryon incompatibility" evidence="2">
    <location>
        <begin position="22"/>
        <end position="107"/>
    </location>
</feature>
<feature type="domain" description="DUF8212" evidence="3">
    <location>
        <begin position="222"/>
        <end position="245"/>
    </location>
</feature>
<reference evidence="4 5" key="1">
    <citation type="submission" date="2016-04" db="EMBL/GenBank/DDBJ databases">
        <title>A degradative enzymes factory behind the ericoid mycorrhizal symbiosis.</title>
        <authorList>
            <consortium name="DOE Joint Genome Institute"/>
            <person name="Martino E."/>
            <person name="Morin E."/>
            <person name="Grelet G."/>
            <person name="Kuo A."/>
            <person name="Kohler A."/>
            <person name="Daghino S."/>
            <person name="Barry K."/>
            <person name="Choi C."/>
            <person name="Cichocki N."/>
            <person name="Clum A."/>
            <person name="Copeland A."/>
            <person name="Hainaut M."/>
            <person name="Haridas S."/>
            <person name="Labutti K."/>
            <person name="Lindquist E."/>
            <person name="Lipzen A."/>
            <person name="Khouja H.-R."/>
            <person name="Murat C."/>
            <person name="Ohm R."/>
            <person name="Olson A."/>
            <person name="Spatafora J."/>
            <person name="Veneault-Fourrey C."/>
            <person name="Henrissat B."/>
            <person name="Grigoriev I."/>
            <person name="Martin F."/>
            <person name="Perotto S."/>
        </authorList>
    </citation>
    <scope>NUCLEOTIDE SEQUENCE [LARGE SCALE GENOMIC DNA]</scope>
    <source>
        <strain evidence="4 5">F</strain>
    </source>
</reference>
<dbReference type="InterPro" id="IPR010730">
    <property type="entry name" value="HET"/>
</dbReference>
<gene>
    <name evidence="4" type="ORF">L207DRAFT_506078</name>
</gene>
<dbReference type="Pfam" id="PF26640">
    <property type="entry name" value="DUF8212"/>
    <property type="match status" value="1"/>
</dbReference>
<dbReference type="Pfam" id="PF06985">
    <property type="entry name" value="HET"/>
    <property type="match status" value="1"/>
</dbReference>
<protein>
    <submittedName>
        <fullName evidence="4">HET-domain-containing protein</fullName>
    </submittedName>
</protein>
<dbReference type="EMBL" id="KZ613938">
    <property type="protein sequence ID" value="PMD47006.1"/>
    <property type="molecule type" value="Genomic_DNA"/>
</dbReference>
<dbReference type="InterPro" id="IPR058525">
    <property type="entry name" value="DUF8212"/>
</dbReference>
<name>A0A2J6S8C4_HYAVF</name>
<evidence type="ECO:0000259" key="3">
    <source>
        <dbReference type="Pfam" id="PF26640"/>
    </source>
</evidence>
<evidence type="ECO:0000256" key="1">
    <source>
        <dbReference type="SAM" id="MobiDB-lite"/>
    </source>
</evidence>
<evidence type="ECO:0000313" key="5">
    <source>
        <dbReference type="Proteomes" id="UP000235786"/>
    </source>
</evidence>
<sequence length="585" mass="66840">MRLINARTLKLGLFPDPVDEPYAILSHTWADDEVSFQDMQDLSFARTKKGFTKIEATCRMAIQNGLQYVWVDTCCIDKTSSAELSEAINSMFSWYKNAVVCFAFLSDFTSGGQRIVLDDLRKCRWFKRGWTLQELIAPKNLLFLDEEWNPIGTKEDLAQDIENITGIDHWVLNGYVLLRAIPLAKRMSWVAGRQTTRIEDHAYCLMGIFDVNMPMIYGEGSKAFIRLQEEILKNTTDLSLFAWEARANTGFRGILAESPAEFLQFGTVSLNYDQFCFRDEISMTNKGVKIVTRLQYIGAGTYVMDLHCYRKDGGGDPKRIGIFLRRTLDTYLRYLPHLTAPGEIVPGTPLKPIFLASTADELLKRSMVDERPSRRIWFEFPKDTLPCRVHNIKAVPETYWDANEKFFSTHDFSRFRCFLRFSVTSPISPLNSKQGTSSEDTRHIILVCDYLSASRLHISLYTEASLQNSPKPEEFIDPFDSIEQYGPLGDPFSLSILCPRADEDRIIDILHPDQRYNYGVSASITMPEFDLFRITVKVHHQTQLPQNPHYAFSHGTGKPGGESKEDPGEARPDIQYRNLGQGSKK</sequence>
<feature type="region of interest" description="Disordered" evidence="1">
    <location>
        <begin position="545"/>
        <end position="585"/>
    </location>
</feature>
<evidence type="ECO:0000313" key="4">
    <source>
        <dbReference type="EMBL" id="PMD47006.1"/>
    </source>
</evidence>
<accession>A0A2J6S8C4</accession>
<keyword evidence="5" id="KW-1185">Reference proteome</keyword>
<proteinExistence type="predicted"/>
<organism evidence="4 5">
    <name type="scientific">Hyaloscypha variabilis (strain UAMH 11265 / GT02V1 / F)</name>
    <name type="common">Meliniomyces variabilis</name>
    <dbReference type="NCBI Taxonomy" id="1149755"/>
    <lineage>
        <taxon>Eukaryota</taxon>
        <taxon>Fungi</taxon>
        <taxon>Dikarya</taxon>
        <taxon>Ascomycota</taxon>
        <taxon>Pezizomycotina</taxon>
        <taxon>Leotiomycetes</taxon>
        <taxon>Helotiales</taxon>
        <taxon>Hyaloscyphaceae</taxon>
        <taxon>Hyaloscypha</taxon>
        <taxon>Hyaloscypha variabilis</taxon>
    </lineage>
</organism>
<dbReference type="STRING" id="1149755.A0A2J6S8C4"/>
<dbReference type="OrthoDB" id="20872at2759"/>
<dbReference type="AlphaFoldDB" id="A0A2J6S8C4"/>
<dbReference type="Proteomes" id="UP000235786">
    <property type="component" value="Unassembled WGS sequence"/>
</dbReference>
<feature type="compositionally biased region" description="Basic and acidic residues" evidence="1">
    <location>
        <begin position="561"/>
        <end position="574"/>
    </location>
</feature>
<evidence type="ECO:0000259" key="2">
    <source>
        <dbReference type="Pfam" id="PF06985"/>
    </source>
</evidence>